<dbReference type="AlphaFoldDB" id="F8LDF8"/>
<keyword evidence="2" id="KW-0378">Hydrolase</keyword>
<dbReference type="SUPFAM" id="SSF52096">
    <property type="entry name" value="ClpP/crotonase"/>
    <property type="match status" value="1"/>
</dbReference>
<feature type="domain" description="Tail specific protease" evidence="1">
    <location>
        <begin position="407"/>
        <end position="608"/>
    </location>
</feature>
<dbReference type="Gene3D" id="3.90.226.10">
    <property type="entry name" value="2-enoyl-CoA Hydratase, Chain A, domain 1"/>
    <property type="match status" value="1"/>
</dbReference>
<dbReference type="Pfam" id="PF17816">
    <property type="entry name" value="PDZ_4"/>
    <property type="match status" value="1"/>
</dbReference>
<dbReference type="PANTHER" id="PTHR32060:SF30">
    <property type="entry name" value="CARBOXY-TERMINAL PROCESSING PROTEASE CTPA"/>
    <property type="match status" value="1"/>
</dbReference>
<dbReference type="GO" id="GO:0004175">
    <property type="term" value="F:endopeptidase activity"/>
    <property type="evidence" value="ECO:0007669"/>
    <property type="project" value="TreeGrafter"/>
</dbReference>
<dbReference type="EMBL" id="FR872653">
    <property type="protein sequence ID" value="CCB91434.1"/>
    <property type="molecule type" value="Genomic_DNA"/>
</dbReference>
<proteinExistence type="predicted"/>
<dbReference type="InterPro" id="IPR029045">
    <property type="entry name" value="ClpP/crotonase-like_dom_sf"/>
</dbReference>
<dbReference type="PANTHER" id="PTHR32060">
    <property type="entry name" value="TAIL-SPECIFIC PROTEASE"/>
    <property type="match status" value="1"/>
</dbReference>
<dbReference type="Gene3D" id="1.20.920.70">
    <property type="match status" value="1"/>
</dbReference>
<keyword evidence="2" id="KW-0645">Protease</keyword>
<name>F8LDF8_9BACT</name>
<dbReference type="NCBIfam" id="NF033424">
    <property type="entry name" value="chlamy_CPAF"/>
    <property type="match status" value="1"/>
</dbReference>
<evidence type="ECO:0000313" key="2">
    <source>
        <dbReference type="EMBL" id="CCB91434.1"/>
    </source>
</evidence>
<reference evidence="2" key="1">
    <citation type="submission" date="2011-05" db="EMBL/GenBank/DDBJ databases">
        <title>Unity in variety -- the pan-genome of the Chlamydiae.</title>
        <authorList>
            <person name="Collingro A."/>
            <person name="Tischler P."/>
            <person name="Weinmaier T."/>
            <person name="Penz T."/>
            <person name="Heinz E."/>
            <person name="Brunham R.C."/>
            <person name="Read T.D."/>
            <person name="Bavoil P.M."/>
            <person name="Sachse K."/>
            <person name="Kahane S."/>
            <person name="Friedman M.G."/>
            <person name="Rattei T."/>
            <person name="Myers G.S.A."/>
            <person name="Horn M."/>
        </authorList>
    </citation>
    <scope>NUCLEOTIDE SEQUENCE</scope>
    <source>
        <strain evidence="2">2032/99</strain>
    </source>
</reference>
<dbReference type="GO" id="GO:0007165">
    <property type="term" value="P:signal transduction"/>
    <property type="evidence" value="ECO:0007669"/>
    <property type="project" value="TreeGrafter"/>
</dbReference>
<accession>F8LDF8</accession>
<protein>
    <submittedName>
        <fullName evidence="2">Chlamydia protease-like activity factor</fullName>
    </submittedName>
</protein>
<dbReference type="GO" id="GO:0030288">
    <property type="term" value="C:outer membrane-bounded periplasmic space"/>
    <property type="evidence" value="ECO:0007669"/>
    <property type="project" value="TreeGrafter"/>
</dbReference>
<organism evidence="2">
    <name type="scientific">Waddlia chondrophila 2032/99</name>
    <dbReference type="NCBI Taxonomy" id="765953"/>
    <lineage>
        <taxon>Bacteria</taxon>
        <taxon>Pseudomonadati</taxon>
        <taxon>Chlamydiota</taxon>
        <taxon>Chlamydiia</taxon>
        <taxon>Parachlamydiales</taxon>
        <taxon>Waddliaceae</taxon>
        <taxon>Waddlia</taxon>
    </lineage>
</organism>
<dbReference type="InterPro" id="IPR041126">
    <property type="entry name" value="CPAF_PDZ"/>
</dbReference>
<dbReference type="GO" id="GO:0008236">
    <property type="term" value="F:serine-type peptidase activity"/>
    <property type="evidence" value="ECO:0007669"/>
    <property type="project" value="InterPro"/>
</dbReference>
<gene>
    <name evidence="2" type="primary">CPAF</name>
    <name evidence="2" type="ORF">WCH_AD01760</name>
</gene>
<dbReference type="SMART" id="SM00245">
    <property type="entry name" value="TSPc"/>
    <property type="match status" value="1"/>
</dbReference>
<dbReference type="Pfam" id="PF03572">
    <property type="entry name" value="Peptidase_S41"/>
    <property type="match status" value="1"/>
</dbReference>
<dbReference type="InterPro" id="IPR005151">
    <property type="entry name" value="Tail-specific_protease"/>
</dbReference>
<dbReference type="GO" id="GO:0006508">
    <property type="term" value="P:proteolysis"/>
    <property type="evidence" value="ECO:0007669"/>
    <property type="project" value="UniProtKB-KW"/>
</dbReference>
<sequence>MRISLFQIYPNHYWKIVCDSFIENNPLCMLKFSIHEKKEGVIKLMNFKSFFLGAILFFPLAAQVSADTKRQEAFLQELEAAKYTLTFKYGPTEWKSEYLQWDADAAFEEAKAQMIESPQLTMRDYQRIYRDFFGSLKDYHVSTLFYSSEWSAFPIVVKSVNNRYFITKFDFQLSLSYSDLAFDFDEIDIERLEAELQKCNLGDEVIAVNGVPVATLIEELIDSELNGDRTPTGYALAEKMLFTRYGRRGHQVPKGDFTLTVKPIFGKQHTVNLAWIHVAEWVNDPQKKTVEQKPATKWQKLEKYLVRDYSVGLAKDMLKSPLASLQANDNDEEEEEYDWREKSFVPPLGQIVWETDIDEAFYAYIFKNQQGKKFGYLYLPDFSASGWSAEDFMGQLITIIDKFESETEALVVDINDNPGGNLFYMYGVLSLLADKPLETCKNTEVLVQEDIYNMAVIYNELIEMLNDGEVEGTISGYPIDETVIRKIIGYAKSLIDQWNSGETRTIPDYVFGIDTLDPHHEVHYTKPILVLINELDFSCGDFFPAILQDNGRATLFGRKTAGAGGYVRPYQQTSQFGVALYTLTGSLAYRVDGKVVENLGVTPDIENHLTERDLQHGFIDYVRSVNKQLNALIK</sequence>
<evidence type="ECO:0000259" key="1">
    <source>
        <dbReference type="SMART" id="SM00245"/>
    </source>
</evidence>